<evidence type="ECO:0000256" key="1">
    <source>
        <dbReference type="SAM" id="MobiDB-lite"/>
    </source>
</evidence>
<sequence length="389" mass="40880">MNANHCGLGKEEAGSAPPASDPSSLSMHSNIQRQRGGLLEKEEEGRGSEEGSGRSGGSGAPGRVVHPHRVPPAAAGVEKERYEEDRLSRAESTPESVQSPNSYSHALSVQRSPHRVVTLPTISTLASNSVHPPSQQPAESAAFLSFVTRGGGQSSSLKARILNAKECIPDSLQTGLVDEGNRKKEEMGVGCPSGHSSPLTPADRGLADGLSVSHAVTEISEQISNVPLNRFSEGRQKGEGPMGAWVAVRPPSPSGSFTPGGILPHYFSSVETSEETVELVARLVVSKEREAVGDYSDQAPEEVEVKTAPSVRMCLLGAEESGGVPLMGRSMEKEMLTRQGGASGDPAGARAEGHVVCGESSAAVSRNGEVERERERRAERKAAARTATE</sequence>
<proteinExistence type="predicted"/>
<feature type="compositionally biased region" description="Basic and acidic residues" evidence="1">
    <location>
        <begin position="38"/>
        <end position="52"/>
    </location>
</feature>
<name>A0A0G4HI82_9ALVE</name>
<dbReference type="AlphaFoldDB" id="A0A0G4HI82"/>
<protein>
    <submittedName>
        <fullName evidence="2">Uncharacterized protein</fullName>
    </submittedName>
</protein>
<evidence type="ECO:0000313" key="2">
    <source>
        <dbReference type="EMBL" id="CEM43848.1"/>
    </source>
</evidence>
<feature type="compositionally biased region" description="Basic and acidic residues" evidence="1">
    <location>
        <begin position="77"/>
        <end position="89"/>
    </location>
</feature>
<feature type="region of interest" description="Disordered" evidence="1">
    <location>
        <begin position="179"/>
        <end position="206"/>
    </location>
</feature>
<dbReference type="VEuPathDB" id="CryptoDB:Cvel_27836"/>
<organism evidence="2">
    <name type="scientific">Chromera velia CCMP2878</name>
    <dbReference type="NCBI Taxonomy" id="1169474"/>
    <lineage>
        <taxon>Eukaryota</taxon>
        <taxon>Sar</taxon>
        <taxon>Alveolata</taxon>
        <taxon>Colpodellida</taxon>
        <taxon>Chromeraceae</taxon>
        <taxon>Chromera</taxon>
    </lineage>
</organism>
<dbReference type="EMBL" id="CDMZ01002776">
    <property type="protein sequence ID" value="CEM43848.1"/>
    <property type="molecule type" value="Genomic_DNA"/>
</dbReference>
<gene>
    <name evidence="2" type="ORF">Cvel_27836</name>
</gene>
<reference evidence="2" key="1">
    <citation type="submission" date="2014-11" db="EMBL/GenBank/DDBJ databases">
        <authorList>
            <person name="Otto D Thomas"/>
            <person name="Naeem Raeece"/>
        </authorList>
    </citation>
    <scope>NUCLEOTIDE SEQUENCE</scope>
</reference>
<feature type="region of interest" description="Disordered" evidence="1">
    <location>
        <begin position="1"/>
        <end position="113"/>
    </location>
</feature>
<feature type="compositionally biased region" description="Low complexity" evidence="1">
    <location>
        <begin position="14"/>
        <end position="26"/>
    </location>
</feature>
<feature type="region of interest" description="Disordered" evidence="1">
    <location>
        <begin position="338"/>
        <end position="389"/>
    </location>
</feature>
<feature type="compositionally biased region" description="Polar residues" evidence="1">
    <location>
        <begin position="90"/>
        <end position="111"/>
    </location>
</feature>
<feature type="compositionally biased region" description="Basic and acidic residues" evidence="1">
    <location>
        <begin position="368"/>
        <end position="389"/>
    </location>
</feature>
<accession>A0A0G4HI82</accession>